<dbReference type="EMBL" id="CM027684">
    <property type="protein sequence ID" value="KAG0528441.1"/>
    <property type="molecule type" value="Genomic_DNA"/>
</dbReference>
<sequence length="152" mass="16497">MHANLITVICSIPSTGHKNTCEWRASAFDTAVSSFARPCMMEPRWSAHGMLDALSRSASATLQMCVVDPRWLSLGGSYCTDDTHRCDDARTNNTPTASLARMATPDGGTASLARMMAPAARLTPRQRRPRGGGLATRCRLPPSRWRGGRPLP</sequence>
<evidence type="ECO:0000313" key="4">
    <source>
        <dbReference type="Proteomes" id="UP000807115"/>
    </source>
</evidence>
<evidence type="ECO:0000256" key="1">
    <source>
        <dbReference type="SAM" id="MobiDB-lite"/>
    </source>
</evidence>
<evidence type="ECO:0000313" key="3">
    <source>
        <dbReference type="EMBL" id="KAG0531672.1"/>
    </source>
</evidence>
<reference evidence="2" key="2">
    <citation type="submission" date="2020-10" db="EMBL/GenBank/DDBJ databases">
        <authorList>
            <person name="Cooper E.A."/>
            <person name="Brenton Z.W."/>
            <person name="Flinn B.S."/>
            <person name="Jenkins J."/>
            <person name="Shu S."/>
            <person name="Flowers D."/>
            <person name="Luo F."/>
            <person name="Wang Y."/>
            <person name="Xia P."/>
            <person name="Barry K."/>
            <person name="Daum C."/>
            <person name="Lipzen A."/>
            <person name="Yoshinaga Y."/>
            <person name="Schmutz J."/>
            <person name="Saski C."/>
            <person name="Vermerris W."/>
            <person name="Kresovich S."/>
        </authorList>
    </citation>
    <scope>NUCLEOTIDE SEQUENCE</scope>
</reference>
<organism evidence="2 4">
    <name type="scientific">Sorghum bicolor</name>
    <name type="common">Sorghum</name>
    <name type="synonym">Sorghum vulgare</name>
    <dbReference type="NCBI Taxonomy" id="4558"/>
    <lineage>
        <taxon>Eukaryota</taxon>
        <taxon>Viridiplantae</taxon>
        <taxon>Streptophyta</taxon>
        <taxon>Embryophyta</taxon>
        <taxon>Tracheophyta</taxon>
        <taxon>Spermatophyta</taxon>
        <taxon>Magnoliopsida</taxon>
        <taxon>Liliopsida</taxon>
        <taxon>Poales</taxon>
        <taxon>Poaceae</taxon>
        <taxon>PACMAD clade</taxon>
        <taxon>Panicoideae</taxon>
        <taxon>Andropogonodae</taxon>
        <taxon>Andropogoneae</taxon>
        <taxon>Sorghinae</taxon>
        <taxon>Sorghum</taxon>
    </lineage>
</organism>
<dbReference type="AlphaFoldDB" id="A0A921QXG9"/>
<evidence type="ECO:0000313" key="2">
    <source>
        <dbReference type="EMBL" id="KAG0528441.1"/>
    </source>
</evidence>
<proteinExistence type="predicted"/>
<comment type="caution">
    <text evidence="2">The sequence shown here is derived from an EMBL/GenBank/DDBJ whole genome shotgun (WGS) entry which is preliminary data.</text>
</comment>
<protein>
    <submittedName>
        <fullName evidence="2">Uncharacterized protein</fullName>
    </submittedName>
</protein>
<feature type="region of interest" description="Disordered" evidence="1">
    <location>
        <begin position="122"/>
        <end position="152"/>
    </location>
</feature>
<dbReference type="Proteomes" id="UP000807115">
    <property type="component" value="Chromosome 4"/>
</dbReference>
<dbReference type="Proteomes" id="UP000807115">
    <property type="component" value="Chromosome 5"/>
</dbReference>
<reference evidence="2" key="1">
    <citation type="journal article" date="2019" name="BMC Genomics">
        <title>A new reference genome for Sorghum bicolor reveals high levels of sequence similarity between sweet and grain genotypes: implications for the genetics of sugar metabolism.</title>
        <authorList>
            <person name="Cooper E.A."/>
            <person name="Brenton Z.W."/>
            <person name="Flinn B.S."/>
            <person name="Jenkins J."/>
            <person name="Shu S."/>
            <person name="Flowers D."/>
            <person name="Luo F."/>
            <person name="Wang Y."/>
            <person name="Xia P."/>
            <person name="Barry K."/>
            <person name="Daum C."/>
            <person name="Lipzen A."/>
            <person name="Yoshinaga Y."/>
            <person name="Schmutz J."/>
            <person name="Saski C."/>
            <person name="Vermerris W."/>
            <person name="Kresovich S."/>
        </authorList>
    </citation>
    <scope>NUCLEOTIDE SEQUENCE</scope>
</reference>
<accession>A0A921QXG9</accession>
<gene>
    <name evidence="3" type="ORF">BDA96_04G042600</name>
    <name evidence="2" type="ORF">BDA96_05G012000</name>
</gene>
<dbReference type="EMBL" id="CM027683">
    <property type="protein sequence ID" value="KAG0531672.1"/>
    <property type="molecule type" value="Genomic_DNA"/>
</dbReference>
<name>A0A921QXG9_SORBI</name>